<evidence type="ECO:0000256" key="5">
    <source>
        <dbReference type="ARBA" id="ARBA00023154"/>
    </source>
</evidence>
<evidence type="ECO:0000256" key="8">
    <source>
        <dbReference type="NCBIfam" id="TIGR00652"/>
    </source>
</evidence>
<dbReference type="PANTHER" id="PTHR31689">
    <property type="entry name" value="DIAMINOPIMELATE EPIMERASE, CHLOROPLASTIC"/>
    <property type="match status" value="1"/>
</dbReference>
<comment type="pathway">
    <text evidence="1">Amino-acid biosynthesis; L-lysine biosynthesis via DAP pathway; DL-2,6-diaminopimelate from LL-2,6-diaminopimelate: step 1/1.</text>
</comment>
<organism evidence="10">
    <name type="scientific">candidate division WOR-3 bacterium</name>
    <dbReference type="NCBI Taxonomy" id="2052148"/>
    <lineage>
        <taxon>Bacteria</taxon>
        <taxon>Bacteria division WOR-3</taxon>
    </lineage>
</organism>
<dbReference type="PANTHER" id="PTHR31689:SF0">
    <property type="entry name" value="DIAMINOPIMELATE EPIMERASE"/>
    <property type="match status" value="1"/>
</dbReference>
<dbReference type="InterPro" id="IPR001653">
    <property type="entry name" value="DAP_epimerase_DapF"/>
</dbReference>
<evidence type="ECO:0000256" key="7">
    <source>
        <dbReference type="ARBA" id="ARBA00051712"/>
    </source>
</evidence>
<evidence type="ECO:0000256" key="9">
    <source>
        <dbReference type="PROSITE-ProRule" id="PRU10125"/>
    </source>
</evidence>
<feature type="active site" evidence="9">
    <location>
        <position position="84"/>
    </location>
</feature>
<evidence type="ECO:0000256" key="2">
    <source>
        <dbReference type="ARBA" id="ARBA00010219"/>
    </source>
</evidence>
<sequence length="259" mass="29604">MYILKKKYEKIFSFYNRGNKMEIEFVKGVGSGNDFVIIEKRYFSPELPVNILNRIYGVGGDGLIVYEGKKMWFYNPDGTNAKMCGNGVRVLFKYLYEKGILKEKDEIITESGSVKCSVSDEGVSTEFNFCKIENENPTVVRCGVPHLLIEKKDIDNINVKVEGYRMSNFLKERNNVDFFSLKGKDVFIRTYERGVEGETLSCGSGIASCAFYLNKKHNLNNFNFIARGGKFKVYIKDNNVIISGETMITMKGVYLWKNS</sequence>
<dbReference type="AlphaFoldDB" id="A0A7C4Y5K2"/>
<gene>
    <name evidence="10" type="primary">dapF</name>
    <name evidence="10" type="ORF">ENV67_05310</name>
</gene>
<dbReference type="InterPro" id="IPR018510">
    <property type="entry name" value="DAP_epimerase_AS"/>
</dbReference>
<comment type="similarity">
    <text evidence="2">Belongs to the diaminopimelate epimerase family.</text>
</comment>
<dbReference type="Gene3D" id="3.10.310.10">
    <property type="entry name" value="Diaminopimelate Epimerase, Chain A, domain 1"/>
    <property type="match status" value="2"/>
</dbReference>
<dbReference type="NCBIfam" id="TIGR00652">
    <property type="entry name" value="DapF"/>
    <property type="match status" value="1"/>
</dbReference>
<dbReference type="EC" id="5.1.1.7" evidence="3 8"/>
<protein>
    <recommendedName>
        <fullName evidence="3 8">Diaminopimelate epimerase</fullName>
        <ecNumber evidence="3 8">5.1.1.7</ecNumber>
    </recommendedName>
</protein>
<evidence type="ECO:0000313" key="10">
    <source>
        <dbReference type="EMBL" id="HGW91942.1"/>
    </source>
</evidence>
<proteinExistence type="inferred from homology"/>
<dbReference type="PROSITE" id="PS01326">
    <property type="entry name" value="DAP_EPIMERASE"/>
    <property type="match status" value="1"/>
</dbReference>
<evidence type="ECO:0000256" key="6">
    <source>
        <dbReference type="ARBA" id="ARBA00023235"/>
    </source>
</evidence>
<keyword evidence="6 10" id="KW-0413">Isomerase</keyword>
<dbReference type="GO" id="GO:0009089">
    <property type="term" value="P:lysine biosynthetic process via diaminopimelate"/>
    <property type="evidence" value="ECO:0007669"/>
    <property type="project" value="UniProtKB-UniRule"/>
</dbReference>
<dbReference type="Pfam" id="PF01678">
    <property type="entry name" value="DAP_epimerase"/>
    <property type="match status" value="2"/>
</dbReference>
<reference evidence="10" key="1">
    <citation type="journal article" date="2020" name="mSystems">
        <title>Genome- and Community-Level Interaction Insights into Carbon Utilization and Element Cycling Functions of Hydrothermarchaeota in Hydrothermal Sediment.</title>
        <authorList>
            <person name="Zhou Z."/>
            <person name="Liu Y."/>
            <person name="Xu W."/>
            <person name="Pan J."/>
            <person name="Luo Z.H."/>
            <person name="Li M."/>
        </authorList>
    </citation>
    <scope>NUCLEOTIDE SEQUENCE [LARGE SCALE GENOMIC DNA]</scope>
    <source>
        <strain evidence="10">SpSt-780</strain>
    </source>
</reference>
<evidence type="ECO:0000256" key="3">
    <source>
        <dbReference type="ARBA" id="ARBA00013080"/>
    </source>
</evidence>
<dbReference type="UniPathway" id="UPA00034">
    <property type="reaction ID" value="UER00025"/>
</dbReference>
<comment type="caution">
    <text evidence="10">The sequence shown here is derived from an EMBL/GenBank/DDBJ whole genome shotgun (WGS) entry which is preliminary data.</text>
</comment>
<keyword evidence="5" id="KW-0457">Lysine biosynthesis</keyword>
<evidence type="ECO:0000256" key="1">
    <source>
        <dbReference type="ARBA" id="ARBA00005196"/>
    </source>
</evidence>
<accession>A0A7C4Y5K2</accession>
<dbReference type="GO" id="GO:0005829">
    <property type="term" value="C:cytosol"/>
    <property type="evidence" value="ECO:0007669"/>
    <property type="project" value="TreeGrafter"/>
</dbReference>
<comment type="catalytic activity">
    <reaction evidence="7">
        <text>(2S,6S)-2,6-diaminopimelate = meso-2,6-diaminopimelate</text>
        <dbReference type="Rhea" id="RHEA:15393"/>
        <dbReference type="ChEBI" id="CHEBI:57609"/>
        <dbReference type="ChEBI" id="CHEBI:57791"/>
        <dbReference type="EC" id="5.1.1.7"/>
    </reaction>
</comment>
<evidence type="ECO:0000256" key="4">
    <source>
        <dbReference type="ARBA" id="ARBA00022605"/>
    </source>
</evidence>
<dbReference type="EMBL" id="DTHG01000067">
    <property type="protein sequence ID" value="HGW91942.1"/>
    <property type="molecule type" value="Genomic_DNA"/>
</dbReference>
<keyword evidence="4" id="KW-0028">Amino-acid biosynthesis</keyword>
<dbReference type="SUPFAM" id="SSF54506">
    <property type="entry name" value="Diaminopimelate epimerase-like"/>
    <property type="match status" value="2"/>
</dbReference>
<name>A0A7C4Y5K2_UNCW3</name>
<dbReference type="GO" id="GO:0008837">
    <property type="term" value="F:diaminopimelate epimerase activity"/>
    <property type="evidence" value="ECO:0007669"/>
    <property type="project" value="UniProtKB-UniRule"/>
</dbReference>